<feature type="signal peptide" evidence="6">
    <location>
        <begin position="1"/>
        <end position="22"/>
    </location>
</feature>
<dbReference type="InterPro" id="IPR000209">
    <property type="entry name" value="Peptidase_S8/S53_dom"/>
</dbReference>
<feature type="compositionally biased region" description="Low complexity" evidence="5">
    <location>
        <begin position="1197"/>
        <end position="1210"/>
    </location>
</feature>
<dbReference type="Proteomes" id="UP001248581">
    <property type="component" value="Chromosome"/>
</dbReference>
<evidence type="ECO:0000256" key="5">
    <source>
        <dbReference type="SAM" id="MobiDB-lite"/>
    </source>
</evidence>
<dbReference type="RefSeq" id="WP_348386273.1">
    <property type="nucleotide sequence ID" value="NZ_CP134146.1"/>
</dbReference>
<dbReference type="PANTHER" id="PTHR43806:SF11">
    <property type="entry name" value="CEREVISIN-RELATED"/>
    <property type="match status" value="1"/>
</dbReference>
<keyword evidence="9" id="KW-1185">Reference proteome</keyword>
<dbReference type="SUPFAM" id="SSF52743">
    <property type="entry name" value="Subtilisin-like"/>
    <property type="match status" value="1"/>
</dbReference>
<keyword evidence="3" id="KW-0378">Hydrolase</keyword>
<dbReference type="SUPFAM" id="SSF49313">
    <property type="entry name" value="Cadherin-like"/>
    <property type="match status" value="1"/>
</dbReference>
<dbReference type="PROSITE" id="PS51257">
    <property type="entry name" value="PROKAR_LIPOPROTEIN"/>
    <property type="match status" value="1"/>
</dbReference>
<evidence type="ECO:0000313" key="8">
    <source>
        <dbReference type="EMBL" id="WNC67109.1"/>
    </source>
</evidence>
<evidence type="ECO:0000256" key="3">
    <source>
        <dbReference type="ARBA" id="ARBA00022801"/>
    </source>
</evidence>
<keyword evidence="4" id="KW-0720">Serine protease</keyword>
<organism evidence="8 9">
    <name type="scientific">Thalassotalea nanhaiensis</name>
    <dbReference type="NCBI Taxonomy" id="3065648"/>
    <lineage>
        <taxon>Bacteria</taxon>
        <taxon>Pseudomonadati</taxon>
        <taxon>Pseudomonadota</taxon>
        <taxon>Gammaproteobacteria</taxon>
        <taxon>Alteromonadales</taxon>
        <taxon>Colwelliaceae</taxon>
        <taxon>Thalassotalea</taxon>
    </lineage>
</organism>
<feature type="domain" description="Peptidase S8/S53" evidence="7">
    <location>
        <begin position="168"/>
        <end position="461"/>
    </location>
</feature>
<feature type="region of interest" description="Disordered" evidence="5">
    <location>
        <begin position="1197"/>
        <end position="1216"/>
    </location>
</feature>
<dbReference type="CDD" id="cd11304">
    <property type="entry name" value="Cadherin_repeat"/>
    <property type="match status" value="1"/>
</dbReference>
<dbReference type="Pfam" id="PF00082">
    <property type="entry name" value="Peptidase_S8"/>
    <property type="match status" value="1"/>
</dbReference>
<dbReference type="Gene3D" id="2.60.40.60">
    <property type="entry name" value="Cadherins"/>
    <property type="match status" value="1"/>
</dbReference>
<comment type="similarity">
    <text evidence="1">Belongs to the peptidase S8 family.</text>
</comment>
<accession>A0ABY9TE71</accession>
<evidence type="ECO:0000256" key="2">
    <source>
        <dbReference type="ARBA" id="ARBA00022670"/>
    </source>
</evidence>
<protein>
    <submittedName>
        <fullName evidence="8">S8 family serine peptidase</fullName>
    </submittedName>
</protein>
<dbReference type="InterPro" id="IPR036852">
    <property type="entry name" value="Peptidase_S8/S53_dom_sf"/>
</dbReference>
<proteinExistence type="inferred from homology"/>
<dbReference type="InterPro" id="IPR013783">
    <property type="entry name" value="Ig-like_fold"/>
</dbReference>
<dbReference type="InterPro" id="IPR015919">
    <property type="entry name" value="Cadherin-like_sf"/>
</dbReference>
<evidence type="ECO:0000256" key="4">
    <source>
        <dbReference type="ARBA" id="ARBA00022825"/>
    </source>
</evidence>
<dbReference type="PANTHER" id="PTHR43806">
    <property type="entry name" value="PEPTIDASE S8"/>
    <property type="match status" value="1"/>
</dbReference>
<dbReference type="Gene3D" id="3.40.50.200">
    <property type="entry name" value="Peptidase S8/S53 domain"/>
    <property type="match status" value="1"/>
</dbReference>
<sequence>MIFKSSTVALVVSAAFACSANASEVEQANKMLTAGELSTGANLTSEGQSSFRAKHETMGVYFIRLTAKSGLDKAHAGLGNDRSSVLVNVEKQQDLVMAAIRAADQSAVLTRKSRMSENALYVQMNHSVADMLASNEHVVSAQLLSEEPNYTAENEFKKYPFLTVKDVGDDITVAIVGNGIDYTHKALGGTGTVAAFEQATANRSNAWDGFPTDTVIGGLDFSAGAEGYHYVDYNPIEWAEDVNVEAGALASGTAVAAQVLAQAPDAKIIYYKTYDWANAYFYPVLDVIVDPNQDGDISDRPDVIVLNSFGNSAFYVEDDVSPSQPTRDIGLVRRLSATGSLVVVGAGYTGYDSYFNLAWRAAVPEALTVGSVKVDGDSVTLSPFTPAGPTRGTQTLKPEVVAPAEQFVGPVAGSGDQFAEVMPHHNYAAAYAAGTAARILAQYPQLSPLEAKALVANTALADGIQGSTAEVFEGASKTTVPEVSFMGTGLVDGVTAVTANAVVWETGTYQPGLAFGYVETPSSVSVTRDLTIKNLTDQVQSYAVSSQLNGNKASNDAIGFIHPASINIPANHSVTFAVSLTIDVDNLGEWPFKQGTDLSIENWIEAAVNGYLVFNNTSDESAQLKVPFQVFPRESKSLEKSNSYGSTKVLLESDEWKQLVSNEGNWIESNIIDLTNTTNAAKTFIAMPLMHNVPVITPSKVGGQGHMYKNIGANIVNEEMCEISGKKLSVVVQMFDKFDVPMAEHFDKAGHVLSYFKAYTEEHANAYHDSPFDAERMAEDADKIFAIDVITNNDGTLETRYIDFNMEFNPWISRQKVSKLATDVSAGDDTVVANICLEELYHHDIQSVEDFNQKIGWQFASDRDAQAGIDGPLIRFNPIIHGDYWEEVIDHTGEDGYPNWWDTNCQPKSWNPDNCIEEKVNFLATTAGVALIPEDYDPETEFDWSNWSNKVVIEPGRSARVLAGLTFQCNPFVFSINNVVTHKDCPPGVMLFEMGNDNTGFSTVAHGADAKVKPGQGFSVYENVENGHVIGKVAMSTEQFFINSERRGDIHLVNALPGTPFAVSVDGVISVANADAIDYEETKSYTLKITADYENRDAPVDDVEIVVANTNDIAPVIIESIAGVTIVQGEQMTVNVSANFAEMEGDGVTFTATNLPAGLEISLSGEISGAVTNAGEYTSTITAHDGVNSTSTDMTFSVSASTSNSNPSTADETQSSGGSTGLFFILFSALGFAARRAYK</sequence>
<feature type="chain" id="PRO_5045308486" evidence="6">
    <location>
        <begin position="23"/>
        <end position="1239"/>
    </location>
</feature>
<dbReference type="EMBL" id="CP134146">
    <property type="protein sequence ID" value="WNC67109.1"/>
    <property type="molecule type" value="Genomic_DNA"/>
</dbReference>
<dbReference type="Gene3D" id="2.60.40.10">
    <property type="entry name" value="Immunoglobulins"/>
    <property type="match status" value="1"/>
</dbReference>
<name>A0ABY9TE71_9GAMM</name>
<keyword evidence="2" id="KW-0645">Protease</keyword>
<keyword evidence="6" id="KW-0732">Signal</keyword>
<reference evidence="9" key="1">
    <citation type="submission" date="2023-09" db="EMBL/GenBank/DDBJ databases">
        <authorList>
            <person name="Li S."/>
            <person name="Li X."/>
            <person name="Zhang C."/>
            <person name="Zhao Z."/>
        </authorList>
    </citation>
    <scope>NUCLEOTIDE SEQUENCE [LARGE SCALE GENOMIC DNA]</scope>
    <source>
        <strain evidence="9">SQ345</strain>
    </source>
</reference>
<evidence type="ECO:0000256" key="6">
    <source>
        <dbReference type="SAM" id="SignalP"/>
    </source>
</evidence>
<dbReference type="InterPro" id="IPR050131">
    <property type="entry name" value="Peptidase_S8_subtilisin-like"/>
</dbReference>
<gene>
    <name evidence="8" type="ORF">RI845_11295</name>
</gene>
<evidence type="ECO:0000256" key="1">
    <source>
        <dbReference type="ARBA" id="ARBA00011073"/>
    </source>
</evidence>
<evidence type="ECO:0000313" key="9">
    <source>
        <dbReference type="Proteomes" id="UP001248581"/>
    </source>
</evidence>
<evidence type="ECO:0000259" key="7">
    <source>
        <dbReference type="Pfam" id="PF00082"/>
    </source>
</evidence>